<dbReference type="EMBL" id="JBBPBN010000038">
    <property type="protein sequence ID" value="KAK8999986.1"/>
    <property type="molecule type" value="Genomic_DNA"/>
</dbReference>
<evidence type="ECO:0000256" key="1">
    <source>
        <dbReference type="SAM" id="MobiDB-lite"/>
    </source>
</evidence>
<feature type="region of interest" description="Disordered" evidence="1">
    <location>
        <begin position="384"/>
        <end position="419"/>
    </location>
</feature>
<reference evidence="2 3" key="1">
    <citation type="journal article" date="2024" name="G3 (Bethesda)">
        <title>Genome assembly of Hibiscus sabdariffa L. provides insights into metabolisms of medicinal natural products.</title>
        <authorList>
            <person name="Kim T."/>
        </authorList>
    </citation>
    <scope>NUCLEOTIDE SEQUENCE [LARGE SCALE GENOMIC DNA]</scope>
    <source>
        <strain evidence="2">TK-2024</strain>
        <tissue evidence="2">Old leaves</tissue>
    </source>
</reference>
<organism evidence="2 3">
    <name type="scientific">Hibiscus sabdariffa</name>
    <name type="common">roselle</name>
    <dbReference type="NCBI Taxonomy" id="183260"/>
    <lineage>
        <taxon>Eukaryota</taxon>
        <taxon>Viridiplantae</taxon>
        <taxon>Streptophyta</taxon>
        <taxon>Embryophyta</taxon>
        <taxon>Tracheophyta</taxon>
        <taxon>Spermatophyta</taxon>
        <taxon>Magnoliopsida</taxon>
        <taxon>eudicotyledons</taxon>
        <taxon>Gunneridae</taxon>
        <taxon>Pentapetalae</taxon>
        <taxon>rosids</taxon>
        <taxon>malvids</taxon>
        <taxon>Malvales</taxon>
        <taxon>Malvaceae</taxon>
        <taxon>Malvoideae</taxon>
        <taxon>Hibiscus</taxon>
    </lineage>
</organism>
<comment type="caution">
    <text evidence="2">The sequence shown here is derived from an EMBL/GenBank/DDBJ whole genome shotgun (WGS) entry which is preliminary data.</text>
</comment>
<proteinExistence type="predicted"/>
<feature type="region of interest" description="Disordered" evidence="1">
    <location>
        <begin position="434"/>
        <end position="454"/>
    </location>
</feature>
<gene>
    <name evidence="2" type="ORF">V6N11_082124</name>
</gene>
<dbReference type="Proteomes" id="UP001396334">
    <property type="component" value="Unassembled WGS sequence"/>
</dbReference>
<feature type="compositionally biased region" description="Gly residues" evidence="1">
    <location>
        <begin position="401"/>
        <end position="410"/>
    </location>
</feature>
<name>A0ABR2QH28_9ROSI</name>
<protein>
    <submittedName>
        <fullName evidence="2">Uncharacterized protein</fullName>
    </submittedName>
</protein>
<accession>A0ABR2QH28</accession>
<sequence length="476" mass="52558">MSTGRNVYWEQLGARGGEQSPLDSRRCESRSRLYLGHRLVRLEGPLLGHRQPCRLRCQVWDEAHGSGGSFRCGKGSLYFSVLQDPAWCFVSDDWYGVWGSLVSVFSVDVDGLFFWFFAGKMEGESDDGLIACGVVIGRCYMKALLWGTLKMRLGRVNLNEVLFDKLGYRIRVPLTGEILIGWWTVYRDDGLPVWLGLVAESGSFSNSGFISLVMERQGWWAERSVVVVYLGKDCLVAGWRLEDYQRAVGECGHGGGSFPIRRKYGHGHGGRCGVLYKEYGWVSGGEGDIPLGAHSDRNGRESDLAKCVEKGSVGNRKGFSYIFEVEVCVQGFFNGGRVDSCLSKPVDDGGPYQFGEWLRVPLIRKRNGSQGDRRQSIIYTDKEMGGVGKGKQSEGNMQAGPRGGGRGQQGNGTYIRPRGPKRVLQGKYEVCTPVGSKKARSASSSLVIEDDGNLEVVSPLKTTSTVEAVEQPRREP</sequence>
<evidence type="ECO:0000313" key="3">
    <source>
        <dbReference type="Proteomes" id="UP001396334"/>
    </source>
</evidence>
<keyword evidence="3" id="KW-1185">Reference proteome</keyword>
<evidence type="ECO:0000313" key="2">
    <source>
        <dbReference type="EMBL" id="KAK8999986.1"/>
    </source>
</evidence>